<dbReference type="EMBL" id="JACSQF010000007">
    <property type="protein sequence ID" value="MBD7980705.1"/>
    <property type="molecule type" value="Genomic_DNA"/>
</dbReference>
<dbReference type="CDD" id="cd02909">
    <property type="entry name" value="cupin_pirin_N"/>
    <property type="match status" value="1"/>
</dbReference>
<keyword evidence="7" id="KW-1185">Reference proteome</keyword>
<name>A0ABR8TY76_9CELL</name>
<feature type="domain" description="Pirin C-terminal" evidence="5">
    <location>
        <begin position="208"/>
        <end position="303"/>
    </location>
</feature>
<organism evidence="6 7">
    <name type="scientific">Oerskovia merdavium</name>
    <dbReference type="NCBI Taxonomy" id="2762227"/>
    <lineage>
        <taxon>Bacteria</taxon>
        <taxon>Bacillati</taxon>
        <taxon>Actinomycetota</taxon>
        <taxon>Actinomycetes</taxon>
        <taxon>Micrococcales</taxon>
        <taxon>Cellulomonadaceae</taxon>
        <taxon>Oerskovia</taxon>
    </lineage>
</organism>
<evidence type="ECO:0000256" key="1">
    <source>
        <dbReference type="ARBA" id="ARBA00008416"/>
    </source>
</evidence>
<reference evidence="6 7" key="1">
    <citation type="submission" date="2020-08" db="EMBL/GenBank/DDBJ databases">
        <title>A Genomic Blueprint of the Chicken Gut Microbiome.</title>
        <authorList>
            <person name="Gilroy R."/>
            <person name="Ravi A."/>
            <person name="Getino M."/>
            <person name="Pursley I."/>
            <person name="Horton D.L."/>
            <person name="Alikhan N.-F."/>
            <person name="Baker D."/>
            <person name="Gharbi K."/>
            <person name="Hall N."/>
            <person name="Watson M."/>
            <person name="Adriaenssens E.M."/>
            <person name="Foster-Nyarko E."/>
            <person name="Jarju S."/>
            <person name="Secka A."/>
            <person name="Antonio M."/>
            <person name="Oren A."/>
            <person name="Chaudhuri R."/>
            <person name="La Ragione R.M."/>
            <person name="Hildebrand F."/>
            <person name="Pallen M.J."/>
        </authorList>
    </citation>
    <scope>NUCLEOTIDE SEQUENCE [LARGE SCALE GENOMIC DNA]</scope>
    <source>
        <strain evidence="6 7">Sa2CUA9</strain>
    </source>
</reference>
<dbReference type="Gene3D" id="2.60.120.10">
    <property type="entry name" value="Jelly Rolls"/>
    <property type="match status" value="1"/>
</dbReference>
<dbReference type="InterPro" id="IPR008778">
    <property type="entry name" value="Pirin_C_dom"/>
</dbReference>
<evidence type="ECO:0000313" key="6">
    <source>
        <dbReference type="EMBL" id="MBD7980705.1"/>
    </source>
</evidence>
<dbReference type="PANTHER" id="PTHR13903:SF8">
    <property type="entry name" value="PIRIN"/>
    <property type="match status" value="1"/>
</dbReference>
<evidence type="ECO:0000313" key="7">
    <source>
        <dbReference type="Proteomes" id="UP000655570"/>
    </source>
</evidence>
<dbReference type="SUPFAM" id="SSF51182">
    <property type="entry name" value="RmlC-like cupins"/>
    <property type="match status" value="1"/>
</dbReference>
<dbReference type="CDD" id="cd02247">
    <property type="entry name" value="cupin_pirin_C"/>
    <property type="match status" value="1"/>
</dbReference>
<dbReference type="RefSeq" id="WP_191802721.1">
    <property type="nucleotide sequence ID" value="NZ_JACSQF010000007.1"/>
</dbReference>
<protein>
    <submittedName>
        <fullName evidence="6">Pirin family protein</fullName>
    </submittedName>
</protein>
<accession>A0ABR8TY76</accession>
<dbReference type="InterPro" id="IPR014710">
    <property type="entry name" value="RmlC-like_jellyroll"/>
</dbReference>
<evidence type="ECO:0000259" key="4">
    <source>
        <dbReference type="Pfam" id="PF02678"/>
    </source>
</evidence>
<dbReference type="PANTHER" id="PTHR13903">
    <property type="entry name" value="PIRIN-RELATED"/>
    <property type="match status" value="1"/>
</dbReference>
<proteinExistence type="inferred from homology"/>
<feature type="region of interest" description="Disordered" evidence="3">
    <location>
        <begin position="1"/>
        <end position="27"/>
    </location>
</feature>
<sequence>MSNLETRPREEVCAAGSHAPSSGTSGTAARVEILDHRQVPLGGTRAMDVRRTLPQRARSLVGAWCFLDHYGPDDVSTSDGMQVPPHPHTGLQTVSWLFEGEILHRDSFGSLQTVRPGELNLMTAGRGISHSEESPAGVRPPLLHGVQLWVALPGDRLGDEPFFEHHGNLPVWPGPGGERVQVLVGSLDVGGVELRSAATVFTPLVGAQVDLPAGGSVQVEVDPRFEHALLVDTGDASFEGVPVPVASLGYVEPGCSTLTVSAGDRPVRAVLIGGEPFAEEIVMWWNFVGRSHDDVAAARADWMAQVEVVQDDGADVPVPGEGGTRYAAGASGRRFGEVVGYDGGPLPAPVLPDIRLVPRRRPA</sequence>
<evidence type="ECO:0000259" key="5">
    <source>
        <dbReference type="Pfam" id="PF05726"/>
    </source>
</evidence>
<feature type="domain" description="Pirin N-terminal" evidence="4">
    <location>
        <begin position="48"/>
        <end position="150"/>
    </location>
</feature>
<dbReference type="InterPro" id="IPR011051">
    <property type="entry name" value="RmlC_Cupin_sf"/>
</dbReference>
<dbReference type="Pfam" id="PF02678">
    <property type="entry name" value="Pirin"/>
    <property type="match status" value="1"/>
</dbReference>
<comment type="similarity">
    <text evidence="1 2">Belongs to the pirin family.</text>
</comment>
<dbReference type="Pfam" id="PF05726">
    <property type="entry name" value="Pirin_C"/>
    <property type="match status" value="1"/>
</dbReference>
<dbReference type="InterPro" id="IPR012093">
    <property type="entry name" value="Pirin"/>
</dbReference>
<evidence type="ECO:0000256" key="2">
    <source>
        <dbReference type="RuleBase" id="RU003457"/>
    </source>
</evidence>
<evidence type="ECO:0000256" key="3">
    <source>
        <dbReference type="SAM" id="MobiDB-lite"/>
    </source>
</evidence>
<dbReference type="Proteomes" id="UP000655570">
    <property type="component" value="Unassembled WGS sequence"/>
</dbReference>
<feature type="compositionally biased region" description="Basic and acidic residues" evidence="3">
    <location>
        <begin position="1"/>
        <end position="12"/>
    </location>
</feature>
<dbReference type="InterPro" id="IPR003829">
    <property type="entry name" value="Pirin_N_dom"/>
</dbReference>
<gene>
    <name evidence="6" type="ORF">H9641_08250</name>
</gene>
<comment type="caution">
    <text evidence="6">The sequence shown here is derived from an EMBL/GenBank/DDBJ whole genome shotgun (WGS) entry which is preliminary data.</text>
</comment>